<keyword evidence="1" id="KW-0328">Glycosyltransferase</keyword>
<dbReference type="PANTHER" id="PTHR30160">
    <property type="entry name" value="TETRAACYLDISACCHARIDE 4'-KINASE-RELATED"/>
    <property type="match status" value="1"/>
</dbReference>
<dbReference type="Proteomes" id="UP000320623">
    <property type="component" value="Unassembled WGS sequence"/>
</dbReference>
<dbReference type="GO" id="GO:0009244">
    <property type="term" value="P:lipopolysaccharide core region biosynthetic process"/>
    <property type="evidence" value="ECO:0007669"/>
    <property type="project" value="TreeGrafter"/>
</dbReference>
<dbReference type="OrthoDB" id="9772349at2"/>
<reference evidence="4" key="1">
    <citation type="submission" date="2015-11" db="EMBL/GenBank/DDBJ databases">
        <authorList>
            <person name="Varghese N."/>
        </authorList>
    </citation>
    <scope>NUCLEOTIDE SEQUENCE [LARGE SCALE GENOMIC DNA]</scope>
</reference>
<name>A0A0S4MY50_9BACT</name>
<evidence type="ECO:0000313" key="3">
    <source>
        <dbReference type="EMBL" id="CUU02397.1"/>
    </source>
</evidence>
<dbReference type="SUPFAM" id="SSF53756">
    <property type="entry name" value="UDP-Glycosyltransferase/glycogen phosphorylase"/>
    <property type="match status" value="1"/>
</dbReference>
<keyword evidence="4" id="KW-1185">Reference proteome</keyword>
<dbReference type="InterPro" id="IPR051199">
    <property type="entry name" value="LPS_LOS_Heptosyltrfase"/>
</dbReference>
<dbReference type="GO" id="GO:0005829">
    <property type="term" value="C:cytosol"/>
    <property type="evidence" value="ECO:0007669"/>
    <property type="project" value="TreeGrafter"/>
</dbReference>
<sequence length="356" mass="40860">MKQKRILVIRPDRIGDVVLATPLLRELRKTFPDAFIAVMVRPYTKDVLINNPNIDEIIIDDYEGKDKGWRGFWRQVFNLRKYKFNIALHLLPTQRHAWMTFFAGIKTRINVGVRFYGVITLMKHVSRNKYIPLRHEADYSLDLGRKIGVKTDNLEPEIFLTDEEREKAKFFVPKDEGEIIIGINPVSGKSAPNWEVDKYVELTEKIIYRFPEAKIYINSFNDPMVLNKFKNLVSEKIYILQNNSLRDLILYISRFDVLITPSTGSMHIASALKVPVVAMFCPLPACSPKLWGPIGNESEIILPPENYCKTRCPGDPHICDFEGGIEVQDVLDALLKILRNKMSENAKHENSAGKVG</sequence>
<gene>
    <name evidence="3" type="ORF">JGI1_00477</name>
</gene>
<evidence type="ECO:0000256" key="2">
    <source>
        <dbReference type="ARBA" id="ARBA00022679"/>
    </source>
</evidence>
<keyword evidence="2 3" id="KW-0808">Transferase</keyword>
<proteinExistence type="predicted"/>
<dbReference type="EMBL" id="FAOO01000003">
    <property type="protein sequence ID" value="CUU02397.1"/>
    <property type="molecule type" value="Genomic_DNA"/>
</dbReference>
<dbReference type="Pfam" id="PF01075">
    <property type="entry name" value="Glyco_transf_9"/>
    <property type="match status" value="1"/>
</dbReference>
<evidence type="ECO:0000313" key="4">
    <source>
        <dbReference type="Proteomes" id="UP000320623"/>
    </source>
</evidence>
<dbReference type="STRING" id="1643428.GCA_001442855_00464"/>
<organism evidence="3 4">
    <name type="scientific">Candidatus Thermokryptus mobilis</name>
    <dbReference type="NCBI Taxonomy" id="1643428"/>
    <lineage>
        <taxon>Bacteria</taxon>
        <taxon>Pseudomonadati</taxon>
        <taxon>Candidatus Kryptoniota</taxon>
        <taxon>Candidatus Thermokryptus</taxon>
    </lineage>
</organism>
<dbReference type="CDD" id="cd03789">
    <property type="entry name" value="GT9_LPS_heptosyltransferase"/>
    <property type="match status" value="1"/>
</dbReference>
<dbReference type="Gene3D" id="3.40.50.2000">
    <property type="entry name" value="Glycogen Phosphorylase B"/>
    <property type="match status" value="2"/>
</dbReference>
<accession>A0A0S4MY50</accession>
<dbReference type="AlphaFoldDB" id="A0A0S4MY50"/>
<dbReference type="PANTHER" id="PTHR30160:SF15">
    <property type="entry name" value="GLYCOSYLTRANSFERASE HI_0523-RELATED"/>
    <property type="match status" value="1"/>
</dbReference>
<dbReference type="RefSeq" id="WP_140944278.1">
    <property type="nucleotide sequence ID" value="NZ_FAOO01000003.1"/>
</dbReference>
<protein>
    <submittedName>
        <fullName evidence="3">Heptosyltransferase-2</fullName>
    </submittedName>
</protein>
<dbReference type="GO" id="GO:0008713">
    <property type="term" value="F:ADP-heptose-lipopolysaccharide heptosyltransferase activity"/>
    <property type="evidence" value="ECO:0007669"/>
    <property type="project" value="TreeGrafter"/>
</dbReference>
<dbReference type="InterPro" id="IPR002201">
    <property type="entry name" value="Glyco_trans_9"/>
</dbReference>
<evidence type="ECO:0000256" key="1">
    <source>
        <dbReference type="ARBA" id="ARBA00022676"/>
    </source>
</evidence>